<dbReference type="SFLD" id="SFLDG01072">
    <property type="entry name" value="dehydrogenase_like"/>
    <property type="match status" value="1"/>
</dbReference>
<proteinExistence type="predicted"/>
<evidence type="ECO:0000256" key="5">
    <source>
        <dbReference type="ARBA" id="ARBA00023004"/>
    </source>
</evidence>
<dbReference type="RefSeq" id="WP_132538229.1">
    <property type="nucleotide sequence ID" value="NZ_SLWY01000002.1"/>
</dbReference>
<accession>A0A4R2L9B6</accession>
<dbReference type="InterPro" id="IPR058240">
    <property type="entry name" value="rSAM_sf"/>
</dbReference>
<evidence type="ECO:0000259" key="7">
    <source>
        <dbReference type="PROSITE" id="PS51918"/>
    </source>
</evidence>
<dbReference type="InterPro" id="IPR000385">
    <property type="entry name" value="MoaA_NifB_PqqE_Fe-S-bd_CS"/>
</dbReference>
<feature type="domain" description="Radical SAM core" evidence="7">
    <location>
        <begin position="98"/>
        <end position="330"/>
    </location>
</feature>
<evidence type="ECO:0000256" key="3">
    <source>
        <dbReference type="ARBA" id="ARBA00022691"/>
    </source>
</evidence>
<keyword evidence="3" id="KW-0949">S-adenosyl-L-methionine</keyword>
<keyword evidence="5" id="KW-0408">Iron</keyword>
<keyword evidence="2" id="KW-0004">4Fe-4S</keyword>
<gene>
    <name evidence="8" type="ORF">EV699_10259</name>
</gene>
<dbReference type="PANTHER" id="PTHR43273">
    <property type="entry name" value="ANAEROBIC SULFATASE-MATURATING ENZYME HOMOLOG ASLB-RELATED"/>
    <property type="match status" value="1"/>
</dbReference>
<dbReference type="SFLD" id="SFLDG01384">
    <property type="entry name" value="thioether_bond_formation_requi"/>
    <property type="match status" value="1"/>
</dbReference>
<reference evidence="8 9" key="1">
    <citation type="submission" date="2019-03" db="EMBL/GenBank/DDBJ databases">
        <title>Genomic Encyclopedia of Type Strains, Phase IV (KMG-IV): sequencing the most valuable type-strain genomes for metagenomic binning, comparative biology and taxonomic classification.</title>
        <authorList>
            <person name="Goeker M."/>
        </authorList>
    </citation>
    <scope>NUCLEOTIDE SEQUENCE [LARGE SCALE GENOMIC DNA]</scope>
    <source>
        <strain evidence="8 9">DSM 25287</strain>
    </source>
</reference>
<keyword evidence="9" id="KW-1185">Reference proteome</keyword>
<dbReference type="SFLD" id="SFLDG01386">
    <property type="entry name" value="main_SPASM_domain-containing"/>
    <property type="match status" value="1"/>
</dbReference>
<dbReference type="NCBIfam" id="TIGR03906">
    <property type="entry name" value="quino_hemo_SAM"/>
    <property type="match status" value="1"/>
</dbReference>
<name>A0A4R2L9B6_9GAMM</name>
<keyword evidence="6" id="KW-0411">Iron-sulfur</keyword>
<dbReference type="EMBL" id="SLWY01000002">
    <property type="protein sequence ID" value="TCO83361.1"/>
    <property type="molecule type" value="Genomic_DNA"/>
</dbReference>
<dbReference type="GO" id="GO:0046872">
    <property type="term" value="F:metal ion binding"/>
    <property type="evidence" value="ECO:0007669"/>
    <property type="project" value="UniProtKB-KW"/>
</dbReference>
<dbReference type="SFLD" id="SFLDS00029">
    <property type="entry name" value="Radical_SAM"/>
    <property type="match status" value="1"/>
</dbReference>
<dbReference type="InterPro" id="IPR023886">
    <property type="entry name" value="QH-AmDH_gsu_maturation"/>
</dbReference>
<dbReference type="GO" id="GO:0016491">
    <property type="term" value="F:oxidoreductase activity"/>
    <property type="evidence" value="ECO:0007669"/>
    <property type="project" value="InterPro"/>
</dbReference>
<organism evidence="8 9">
    <name type="scientific">Plasticicumulans lactativorans</name>
    <dbReference type="NCBI Taxonomy" id="1133106"/>
    <lineage>
        <taxon>Bacteria</taxon>
        <taxon>Pseudomonadati</taxon>
        <taxon>Pseudomonadota</taxon>
        <taxon>Gammaproteobacteria</taxon>
        <taxon>Candidatus Competibacteraceae</taxon>
        <taxon>Plasticicumulans</taxon>
    </lineage>
</organism>
<keyword evidence="4" id="KW-0479">Metal-binding</keyword>
<dbReference type="OrthoDB" id="9782387at2"/>
<dbReference type="InterPro" id="IPR007197">
    <property type="entry name" value="rSAM"/>
</dbReference>
<dbReference type="InterPro" id="IPR023885">
    <property type="entry name" value="4Fe4S-binding_SPASM_dom"/>
</dbReference>
<evidence type="ECO:0000313" key="9">
    <source>
        <dbReference type="Proteomes" id="UP000295765"/>
    </source>
</evidence>
<dbReference type="PROSITE" id="PS51918">
    <property type="entry name" value="RADICAL_SAM"/>
    <property type="match status" value="1"/>
</dbReference>
<dbReference type="Proteomes" id="UP000295765">
    <property type="component" value="Unassembled WGS sequence"/>
</dbReference>
<dbReference type="SFLD" id="SFLDF00336">
    <property type="entry name" value="quinohemoprotein_amine_dehydro"/>
    <property type="match status" value="1"/>
</dbReference>
<dbReference type="PROSITE" id="PS01305">
    <property type="entry name" value="MOAA_NIFB_PQQE"/>
    <property type="match status" value="1"/>
</dbReference>
<dbReference type="GO" id="GO:0051539">
    <property type="term" value="F:4 iron, 4 sulfur cluster binding"/>
    <property type="evidence" value="ECO:0007669"/>
    <property type="project" value="UniProtKB-KW"/>
</dbReference>
<dbReference type="Pfam" id="PF04055">
    <property type="entry name" value="Radical_SAM"/>
    <property type="match status" value="1"/>
</dbReference>
<evidence type="ECO:0000256" key="4">
    <source>
        <dbReference type="ARBA" id="ARBA00022723"/>
    </source>
</evidence>
<dbReference type="InterPro" id="IPR013785">
    <property type="entry name" value="Aldolase_TIM"/>
</dbReference>
<evidence type="ECO:0000256" key="1">
    <source>
        <dbReference type="ARBA" id="ARBA00001966"/>
    </source>
</evidence>
<dbReference type="CDD" id="cd01335">
    <property type="entry name" value="Radical_SAM"/>
    <property type="match status" value="1"/>
</dbReference>
<dbReference type="NCBIfam" id="TIGR04085">
    <property type="entry name" value="rSAM_more_4Fe4S"/>
    <property type="match status" value="1"/>
</dbReference>
<evidence type="ECO:0000256" key="6">
    <source>
        <dbReference type="ARBA" id="ARBA00023014"/>
    </source>
</evidence>
<dbReference type="AlphaFoldDB" id="A0A4R2L9B6"/>
<comment type="caution">
    <text evidence="8">The sequence shown here is derived from an EMBL/GenBank/DDBJ whole genome shotgun (WGS) entry which is preliminary data.</text>
</comment>
<comment type="cofactor">
    <cofactor evidence="1">
        <name>[4Fe-4S] cluster</name>
        <dbReference type="ChEBI" id="CHEBI:49883"/>
    </cofactor>
</comment>
<dbReference type="SFLD" id="SFLDG01067">
    <property type="entry name" value="SPASM/twitch_domain_containing"/>
    <property type="match status" value="1"/>
</dbReference>
<dbReference type="PANTHER" id="PTHR43273:SF8">
    <property type="entry name" value="RADICAL SAM DOMAIN PROTEIN"/>
    <property type="match status" value="1"/>
</dbReference>
<evidence type="ECO:0000313" key="8">
    <source>
        <dbReference type="EMBL" id="TCO83361.1"/>
    </source>
</evidence>
<evidence type="ECO:0000256" key="2">
    <source>
        <dbReference type="ARBA" id="ARBA00022485"/>
    </source>
</evidence>
<dbReference type="Gene3D" id="3.20.20.70">
    <property type="entry name" value="Aldolase class I"/>
    <property type="match status" value="1"/>
</dbReference>
<dbReference type="SUPFAM" id="SSF102114">
    <property type="entry name" value="Radical SAM enzymes"/>
    <property type="match status" value="1"/>
</dbReference>
<sequence length="477" mass="52510">MSTLSLQADNYHEVRVSGRRVLFHIPTTALYELDEVTGAVLDLFREHPQVGAEDVRRRFDGAFPAERVVEALCDLRDLQIVADPARRAEATPLPAPERFPLSTLVLNVNTGCNLSCTYCYKEDLATPARGRKMDLATAERSIDLLLREGAEHDRVTVVFFGGEPLSNLPMIRGAVDYAERRAAAAGKRVDFSITTNGTLLDEATIDYLDAHGFSVAVSMDGPRALHDKRRLTVGGRGTYDTVARKVRMLLDRYRARPVGARVTLTSGVTDVVAIHQHLREELGFHEVGFAPVTSGAVTQFNLGTDELAEVFAGFRALGERYLAAALGGGNTGFSNMHQMMTDLWRGTRKALPCGAGVGMLAVDKDGELNLCHRFTGSSLPTFGNVTDGIARERLGSFIAQAADRSGRGCATCHIRNLCAGGCYHESYARYGDPLKPTYHYCDLMRDWIDFGIDVYTRLLAGNPGFFERHIEPRRRSH</sequence>
<protein>
    <recommendedName>
        <fullName evidence="7">Radical SAM core domain-containing protein</fullName>
    </recommendedName>
</protein>
<dbReference type="InterPro" id="IPR023867">
    <property type="entry name" value="Sulphatase_maturase_rSAM"/>
</dbReference>